<gene>
    <name evidence="2" type="ORF">LCMAC101_05040</name>
</gene>
<dbReference type="InterPro" id="IPR010902">
    <property type="entry name" value="NUMOD4"/>
</dbReference>
<protein>
    <submittedName>
        <fullName evidence="2">HNH endonuclease</fullName>
    </submittedName>
</protein>
<sequence>MEISGLENYLIHSDGRVYSKYVKRFLSLRKCNGYYNYRLNQENVGGKRTINITGHILVARAYLPNPNNLPEVNHKDGNGFNNRVDNLEWISRSDNINHSIKTGIRKQSPKIVLQCNKKNKILKSFHSAQEASASVGCDSQSIRNSCRNGKFCKGYLWKYEAKKSEDGPSENEIWKTIHSIRSHEISTFGRIRNIKRGSFQSTSVNKGGYCRTNINCKSYYVHILVVRTFIGAPPECERPIVNHKNGDKRDNRLENLEWCNSKESIQHAYDTGLISSLRPIVQYNTSGKTIAEYPSIAKAVKKIGTSHSAIRNACAKVNGYDMAAGFVWRYKDEPFESIKSLTSQKKLIQRDLNGNLVKEWGSMREAAESLEIKWTILSNVCRGKKRVYKDFHWTYG</sequence>
<dbReference type="Pfam" id="PF13392">
    <property type="entry name" value="HNH_3"/>
    <property type="match status" value="1"/>
</dbReference>
<dbReference type="Gene3D" id="3.90.75.20">
    <property type="match status" value="2"/>
</dbReference>
<dbReference type="InterPro" id="IPR003647">
    <property type="entry name" value="Intron_nuc_1_rpt"/>
</dbReference>
<reference evidence="2" key="1">
    <citation type="journal article" date="2019" name="MBio">
        <title>Virus Genomes from Deep Sea Sediments Expand the Ocean Megavirome and Support Independent Origins of Viral Gigantism.</title>
        <authorList>
            <person name="Backstrom D."/>
            <person name="Yutin N."/>
            <person name="Jorgensen S.L."/>
            <person name="Dharamshi J."/>
            <person name="Homa F."/>
            <person name="Zaremba-Niedwiedzka K."/>
            <person name="Spang A."/>
            <person name="Wolf Y.I."/>
            <person name="Koonin E.V."/>
            <person name="Ettema T.J."/>
        </authorList>
    </citation>
    <scope>NUCLEOTIDE SEQUENCE</scope>
</reference>
<dbReference type="EMBL" id="MK500328">
    <property type="protein sequence ID" value="QBK85909.1"/>
    <property type="molecule type" value="Genomic_DNA"/>
</dbReference>
<dbReference type="SMART" id="SM00507">
    <property type="entry name" value="HNHc"/>
    <property type="match status" value="2"/>
</dbReference>
<keyword evidence="2" id="KW-0255">Endonuclease</keyword>
<dbReference type="InterPro" id="IPR003615">
    <property type="entry name" value="HNH_nuc"/>
</dbReference>
<proteinExistence type="predicted"/>
<dbReference type="InterPro" id="IPR036388">
    <property type="entry name" value="WH-like_DNA-bd_sf"/>
</dbReference>
<dbReference type="InterPro" id="IPR010896">
    <property type="entry name" value="NUMOD1"/>
</dbReference>
<dbReference type="SMART" id="SM00497">
    <property type="entry name" value="IENR1"/>
    <property type="match status" value="3"/>
</dbReference>
<dbReference type="Pfam" id="PF07463">
    <property type="entry name" value="NUMOD4"/>
    <property type="match status" value="1"/>
</dbReference>
<evidence type="ECO:0000313" key="2">
    <source>
        <dbReference type="EMBL" id="QBK85909.1"/>
    </source>
</evidence>
<dbReference type="SUPFAM" id="SSF54060">
    <property type="entry name" value="His-Me finger endonucleases"/>
    <property type="match status" value="2"/>
</dbReference>
<keyword evidence="2" id="KW-0540">Nuclease</keyword>
<organism evidence="2">
    <name type="scientific">Marseillevirus LCMAC101</name>
    <dbReference type="NCBI Taxonomy" id="2506602"/>
    <lineage>
        <taxon>Viruses</taxon>
        <taxon>Varidnaviria</taxon>
        <taxon>Bamfordvirae</taxon>
        <taxon>Nucleocytoviricota</taxon>
        <taxon>Megaviricetes</taxon>
        <taxon>Pimascovirales</taxon>
        <taxon>Pimascovirales incertae sedis</taxon>
        <taxon>Marseilleviridae</taxon>
    </lineage>
</organism>
<evidence type="ECO:0000259" key="1">
    <source>
        <dbReference type="SMART" id="SM00507"/>
    </source>
</evidence>
<dbReference type="GO" id="GO:0004519">
    <property type="term" value="F:endonuclease activity"/>
    <property type="evidence" value="ECO:0007669"/>
    <property type="project" value="UniProtKB-KW"/>
</dbReference>
<dbReference type="Pfam" id="PF07453">
    <property type="entry name" value="NUMOD1"/>
    <property type="match status" value="2"/>
</dbReference>
<feature type="domain" description="HNH nuclease" evidence="1">
    <location>
        <begin position="45"/>
        <end position="96"/>
    </location>
</feature>
<feature type="domain" description="HNH nuclease" evidence="1">
    <location>
        <begin position="215"/>
        <end position="265"/>
    </location>
</feature>
<dbReference type="GO" id="GO:0016788">
    <property type="term" value="F:hydrolase activity, acting on ester bonds"/>
    <property type="evidence" value="ECO:0007669"/>
    <property type="project" value="InterPro"/>
</dbReference>
<name>A0A481YS86_9VIRU</name>
<dbReference type="Gene3D" id="1.10.10.10">
    <property type="entry name" value="Winged helix-like DNA-binding domain superfamily/Winged helix DNA-binding domain"/>
    <property type="match status" value="3"/>
</dbReference>
<keyword evidence="2" id="KW-0378">Hydrolase</keyword>
<accession>A0A481YS86</accession>
<dbReference type="InterPro" id="IPR044925">
    <property type="entry name" value="His-Me_finger_sf"/>
</dbReference>